<dbReference type="AlphaFoldDB" id="A0AAD5VU21"/>
<dbReference type="Proteomes" id="UP001213000">
    <property type="component" value="Unassembled WGS sequence"/>
</dbReference>
<dbReference type="InterPro" id="IPR008271">
    <property type="entry name" value="Ser/Thr_kinase_AS"/>
</dbReference>
<dbReference type="SUPFAM" id="SSF56112">
    <property type="entry name" value="Protein kinase-like (PK-like)"/>
    <property type="match status" value="1"/>
</dbReference>
<sequence>MGMDRSALISRTPGLYQTAAKDPHIREERGLDDSKVYEEDKYGAVARSQGAYTPPGARIDTVGAHPPPLTAGSTSAKPDVPKVSVNGPEGHSVYPHDLDDYPDGKNDGFKNEYGTKLQCAPIPEISPKVGYESIIERCWDDVPRDFRRSEDPGDSMSPESRVIYALHSITEVLDSIPKYKKFLSVTEKEAEILLDLLQKLLDSDKVLDNARKPIVSAMMRLCKVSGTYPRCLALKNVQFRATPLVSGSYGDIYQGKLGVYTVSLKANRVFSRSQHDIKHFIASYAKEAVVWSQLKHPNLLPFYGIYRLDESHGSGRIALVSPWMDNGNISEYLINKPDTARFPLTLDTLEGLSYLHMHSIIHGDLKGANILITPEGSACLADFGLSSVDDPDILRWRSLSTVSSTGGTTRWQAPELMNDETPLLPTLKCDIYSMGSVIYEILVGKVPYHEYTNNASVMRQVIIGRLPTKPSPTLLATLELTEDIWEIMGHWLEYRSRGTSDHRGRRQTMLSRGGSSVSDVKLLTPYSQDLREKLDGYDLEISDVELELLKRLDTV</sequence>
<dbReference type="InterPro" id="IPR000719">
    <property type="entry name" value="Prot_kinase_dom"/>
</dbReference>
<dbReference type="EMBL" id="JANIEX010000591">
    <property type="protein sequence ID" value="KAJ3565208.1"/>
    <property type="molecule type" value="Genomic_DNA"/>
</dbReference>
<dbReference type="Gene3D" id="1.10.510.10">
    <property type="entry name" value="Transferase(Phosphotransferase) domain 1"/>
    <property type="match status" value="1"/>
</dbReference>
<dbReference type="GO" id="GO:0005524">
    <property type="term" value="F:ATP binding"/>
    <property type="evidence" value="ECO:0007669"/>
    <property type="project" value="InterPro"/>
</dbReference>
<feature type="region of interest" description="Disordered" evidence="1">
    <location>
        <begin position="46"/>
        <end position="80"/>
    </location>
</feature>
<dbReference type="PROSITE" id="PS50011">
    <property type="entry name" value="PROTEIN_KINASE_DOM"/>
    <property type="match status" value="1"/>
</dbReference>
<dbReference type="PANTHER" id="PTHR44329">
    <property type="entry name" value="SERINE/THREONINE-PROTEIN KINASE TNNI3K-RELATED"/>
    <property type="match status" value="1"/>
</dbReference>
<dbReference type="GO" id="GO:0004674">
    <property type="term" value="F:protein serine/threonine kinase activity"/>
    <property type="evidence" value="ECO:0007669"/>
    <property type="project" value="TreeGrafter"/>
</dbReference>
<evidence type="ECO:0000313" key="4">
    <source>
        <dbReference type="Proteomes" id="UP001213000"/>
    </source>
</evidence>
<accession>A0AAD5VU21</accession>
<evidence type="ECO:0000259" key="2">
    <source>
        <dbReference type="PROSITE" id="PS50011"/>
    </source>
</evidence>
<dbReference type="PANTHER" id="PTHR44329:SF214">
    <property type="entry name" value="PROTEIN KINASE DOMAIN-CONTAINING PROTEIN"/>
    <property type="match status" value="1"/>
</dbReference>
<dbReference type="InterPro" id="IPR051681">
    <property type="entry name" value="Ser/Thr_Kinases-Pseudokinases"/>
</dbReference>
<organism evidence="3 4">
    <name type="scientific">Leucocoprinus birnbaumii</name>
    <dbReference type="NCBI Taxonomy" id="56174"/>
    <lineage>
        <taxon>Eukaryota</taxon>
        <taxon>Fungi</taxon>
        <taxon>Dikarya</taxon>
        <taxon>Basidiomycota</taxon>
        <taxon>Agaricomycotina</taxon>
        <taxon>Agaricomycetes</taxon>
        <taxon>Agaricomycetidae</taxon>
        <taxon>Agaricales</taxon>
        <taxon>Agaricineae</taxon>
        <taxon>Agaricaceae</taxon>
        <taxon>Leucocoprinus</taxon>
    </lineage>
</organism>
<dbReference type="Pfam" id="PF00069">
    <property type="entry name" value="Pkinase"/>
    <property type="match status" value="1"/>
</dbReference>
<proteinExistence type="predicted"/>
<feature type="compositionally biased region" description="Basic and acidic residues" evidence="1">
    <location>
        <begin position="21"/>
        <end position="34"/>
    </location>
</feature>
<reference evidence="3" key="1">
    <citation type="submission" date="2022-07" db="EMBL/GenBank/DDBJ databases">
        <title>Genome Sequence of Leucocoprinus birnbaumii.</title>
        <authorList>
            <person name="Buettner E."/>
        </authorList>
    </citation>
    <scope>NUCLEOTIDE SEQUENCE</scope>
    <source>
        <strain evidence="3">VT141</strain>
    </source>
</reference>
<comment type="caution">
    <text evidence="3">The sequence shown here is derived from an EMBL/GenBank/DDBJ whole genome shotgun (WGS) entry which is preliminary data.</text>
</comment>
<dbReference type="SMART" id="SM00220">
    <property type="entry name" value="S_TKc"/>
    <property type="match status" value="1"/>
</dbReference>
<dbReference type="InterPro" id="IPR011009">
    <property type="entry name" value="Kinase-like_dom_sf"/>
</dbReference>
<gene>
    <name evidence="3" type="ORF">NP233_g7777</name>
</gene>
<name>A0AAD5VU21_9AGAR</name>
<dbReference type="PROSITE" id="PS00108">
    <property type="entry name" value="PROTEIN_KINASE_ST"/>
    <property type="match status" value="1"/>
</dbReference>
<evidence type="ECO:0000256" key="1">
    <source>
        <dbReference type="SAM" id="MobiDB-lite"/>
    </source>
</evidence>
<feature type="domain" description="Protein kinase" evidence="2">
    <location>
        <begin position="238"/>
        <end position="555"/>
    </location>
</feature>
<keyword evidence="4" id="KW-1185">Reference proteome</keyword>
<protein>
    <recommendedName>
        <fullName evidence="2">Protein kinase domain-containing protein</fullName>
    </recommendedName>
</protein>
<evidence type="ECO:0000313" key="3">
    <source>
        <dbReference type="EMBL" id="KAJ3565208.1"/>
    </source>
</evidence>
<feature type="region of interest" description="Disordered" evidence="1">
    <location>
        <begin position="1"/>
        <end position="34"/>
    </location>
</feature>